<protein>
    <submittedName>
        <fullName evidence="1">Uncharacterized protein</fullName>
    </submittedName>
</protein>
<dbReference type="Proteomes" id="UP000054925">
    <property type="component" value="Unassembled WGS sequence"/>
</dbReference>
<dbReference type="AlphaFoldDB" id="A0A158L5Z6"/>
<comment type="caution">
    <text evidence="1">The sequence shown here is derived from an EMBL/GenBank/DDBJ whole genome shotgun (WGS) entry which is preliminary data.</text>
</comment>
<proteinExistence type="predicted"/>
<evidence type="ECO:0000313" key="2">
    <source>
        <dbReference type="Proteomes" id="UP000054925"/>
    </source>
</evidence>
<organism evidence="1 2">
    <name type="scientific">Caballeronia terrestris</name>
    <dbReference type="NCBI Taxonomy" id="1226301"/>
    <lineage>
        <taxon>Bacteria</taxon>
        <taxon>Pseudomonadati</taxon>
        <taxon>Pseudomonadota</taxon>
        <taxon>Betaproteobacteria</taxon>
        <taxon>Burkholderiales</taxon>
        <taxon>Burkholderiaceae</taxon>
        <taxon>Caballeronia</taxon>
    </lineage>
</organism>
<evidence type="ECO:0000313" key="1">
    <source>
        <dbReference type="EMBL" id="SAL88738.1"/>
    </source>
</evidence>
<gene>
    <name evidence="1" type="ORF">AWB67_07650</name>
</gene>
<name>A0A158L5Z6_9BURK</name>
<keyword evidence="2" id="KW-1185">Reference proteome</keyword>
<accession>A0A158L5Z6</accession>
<dbReference type="EMBL" id="FCOL02000560">
    <property type="protein sequence ID" value="SAL88738.1"/>
    <property type="molecule type" value="Genomic_DNA"/>
</dbReference>
<sequence length="59" mass="6550">MGSANRAIGMPACYDEGRHPWNIIIFYGVEKKALDSVTYRMICKLFHGKKMCGGDGLVV</sequence>
<reference evidence="1" key="1">
    <citation type="submission" date="2016-01" db="EMBL/GenBank/DDBJ databases">
        <authorList>
            <person name="Peeters C."/>
        </authorList>
    </citation>
    <scope>NUCLEOTIDE SEQUENCE [LARGE SCALE GENOMIC DNA]</scope>
    <source>
        <strain evidence="1">LMG 22937</strain>
    </source>
</reference>